<comment type="caution">
    <text evidence="1">The sequence shown here is derived from an EMBL/GenBank/DDBJ whole genome shotgun (WGS) entry which is preliminary data.</text>
</comment>
<name>A0ABW6RYV6_9NOCA</name>
<reference evidence="1 2" key="1">
    <citation type="submission" date="2024-10" db="EMBL/GenBank/DDBJ databases">
        <title>The Natural Products Discovery Center: Release of the First 8490 Sequenced Strains for Exploring Actinobacteria Biosynthetic Diversity.</title>
        <authorList>
            <person name="Kalkreuter E."/>
            <person name="Kautsar S.A."/>
            <person name="Yang D."/>
            <person name="Bader C.D."/>
            <person name="Teijaro C.N."/>
            <person name="Fluegel L."/>
            <person name="Davis C.M."/>
            <person name="Simpson J.R."/>
            <person name="Lauterbach L."/>
            <person name="Steele A.D."/>
            <person name="Gui C."/>
            <person name="Meng S."/>
            <person name="Li G."/>
            <person name="Viehrig K."/>
            <person name="Ye F."/>
            <person name="Su P."/>
            <person name="Kiefer A.F."/>
            <person name="Nichols A."/>
            <person name="Cepeda A.J."/>
            <person name="Yan W."/>
            <person name="Fan B."/>
            <person name="Jiang Y."/>
            <person name="Adhikari A."/>
            <person name="Zheng C.-J."/>
            <person name="Schuster L."/>
            <person name="Cowan T.M."/>
            <person name="Smanski M.J."/>
            <person name="Chevrette M.G."/>
            <person name="De Carvalho L.P.S."/>
            <person name="Shen B."/>
        </authorList>
    </citation>
    <scope>NUCLEOTIDE SEQUENCE [LARGE SCALE GENOMIC DNA]</scope>
    <source>
        <strain evidence="1 2">NPDC002593</strain>
    </source>
</reference>
<gene>
    <name evidence="1" type="ORF">ACFYXQ_15650</name>
</gene>
<evidence type="ECO:0000313" key="1">
    <source>
        <dbReference type="EMBL" id="MFF3569206.1"/>
    </source>
</evidence>
<sequence length="188" mass="20487">MAIEFIADRHARSEPGALGFTITDPDVSISGYVFVDLFLRGGDYAAPRAGVSLRFVALQVEEHQLGQPTATVTFFPDEPEPSAPGVPFTSFGEPGRLVPEFSDRVAAAPDPVPALVAYLVTTLAAQVLTDRRVAEFSYHTAVALVADAEYDCAQVETRQKQLHEVHQRARADRDIALALWRHIGDDAE</sequence>
<proteinExistence type="predicted"/>
<evidence type="ECO:0000313" key="2">
    <source>
        <dbReference type="Proteomes" id="UP001601992"/>
    </source>
</evidence>
<dbReference type="EMBL" id="JBIAQY010000004">
    <property type="protein sequence ID" value="MFF3569206.1"/>
    <property type="molecule type" value="Genomic_DNA"/>
</dbReference>
<protein>
    <submittedName>
        <fullName evidence="1">Uncharacterized protein</fullName>
    </submittedName>
</protein>
<accession>A0ABW6RYV6</accession>
<dbReference type="RefSeq" id="WP_387403971.1">
    <property type="nucleotide sequence ID" value="NZ_JBIAQY010000004.1"/>
</dbReference>
<organism evidence="1 2">
    <name type="scientific">Nocardia jiangxiensis</name>
    <dbReference type="NCBI Taxonomy" id="282685"/>
    <lineage>
        <taxon>Bacteria</taxon>
        <taxon>Bacillati</taxon>
        <taxon>Actinomycetota</taxon>
        <taxon>Actinomycetes</taxon>
        <taxon>Mycobacteriales</taxon>
        <taxon>Nocardiaceae</taxon>
        <taxon>Nocardia</taxon>
    </lineage>
</organism>
<dbReference type="Proteomes" id="UP001601992">
    <property type="component" value="Unassembled WGS sequence"/>
</dbReference>
<keyword evidence="2" id="KW-1185">Reference proteome</keyword>